<dbReference type="InterPro" id="IPR011050">
    <property type="entry name" value="Pectin_lyase_fold/virulence"/>
</dbReference>
<evidence type="ECO:0000256" key="4">
    <source>
        <dbReference type="ARBA" id="ARBA00013229"/>
    </source>
</evidence>
<keyword evidence="7" id="KW-1015">Disulfide bond</keyword>
<protein>
    <recommendedName>
        <fullName evidence="4 12">Pectinesterase</fullName>
        <ecNumber evidence="4 12">3.1.1.11</ecNumber>
    </recommendedName>
</protein>
<comment type="similarity">
    <text evidence="2">In the N-terminal section; belongs to the PMEI family.</text>
</comment>
<keyword evidence="13" id="KW-0472">Membrane</keyword>
<evidence type="ECO:0000256" key="5">
    <source>
        <dbReference type="ARBA" id="ARBA00022801"/>
    </source>
</evidence>
<keyword evidence="6 12" id="KW-0063">Aspartyl esterase</keyword>
<comment type="similarity">
    <text evidence="3">In the C-terminal section; belongs to the pectinesterase family.</text>
</comment>
<dbReference type="GO" id="GO:0030599">
    <property type="term" value="F:pectinesterase activity"/>
    <property type="evidence" value="ECO:0007669"/>
    <property type="project" value="UniProtKB-UniRule"/>
</dbReference>
<name>A0A7J6VVC0_THATH</name>
<keyword evidence="12" id="KW-0964">Secreted</keyword>
<keyword evidence="12" id="KW-0134">Cell wall</keyword>
<dbReference type="GO" id="GO:0004857">
    <property type="term" value="F:enzyme inhibitor activity"/>
    <property type="evidence" value="ECO:0007669"/>
    <property type="project" value="InterPro"/>
</dbReference>
<comment type="pathway">
    <text evidence="1 12">Glycan metabolism; pectin degradation; 2-dehydro-3-deoxy-D-gluconate from pectin: step 1/5.</text>
</comment>
<dbReference type="OrthoDB" id="2019149at2759"/>
<evidence type="ECO:0000256" key="11">
    <source>
        <dbReference type="PROSITE-ProRule" id="PRU10040"/>
    </source>
</evidence>
<feature type="transmembrane region" description="Helical" evidence="13">
    <location>
        <begin position="12"/>
        <end position="33"/>
    </location>
</feature>
<evidence type="ECO:0000313" key="16">
    <source>
        <dbReference type="Proteomes" id="UP000554482"/>
    </source>
</evidence>
<evidence type="ECO:0000256" key="3">
    <source>
        <dbReference type="ARBA" id="ARBA00007786"/>
    </source>
</evidence>
<comment type="function">
    <text evidence="10 12">Acts in the modification of cell walls via demethylesterification of cell wall pectin.</text>
</comment>
<evidence type="ECO:0000256" key="2">
    <source>
        <dbReference type="ARBA" id="ARBA00006027"/>
    </source>
</evidence>
<comment type="catalytic activity">
    <reaction evidence="9 12">
        <text>[(1-&gt;4)-alpha-D-galacturonosyl methyl ester](n) + n H2O = [(1-&gt;4)-alpha-D-galacturonosyl](n) + n methanol + n H(+)</text>
        <dbReference type="Rhea" id="RHEA:22380"/>
        <dbReference type="Rhea" id="RHEA-COMP:14570"/>
        <dbReference type="Rhea" id="RHEA-COMP:14573"/>
        <dbReference type="ChEBI" id="CHEBI:15377"/>
        <dbReference type="ChEBI" id="CHEBI:15378"/>
        <dbReference type="ChEBI" id="CHEBI:17790"/>
        <dbReference type="ChEBI" id="CHEBI:140522"/>
        <dbReference type="ChEBI" id="CHEBI:140523"/>
        <dbReference type="EC" id="3.1.1.11"/>
    </reaction>
</comment>
<dbReference type="Gene3D" id="2.160.20.10">
    <property type="entry name" value="Single-stranded right-handed beta-helix, Pectin lyase-like"/>
    <property type="match status" value="1"/>
</dbReference>
<gene>
    <name evidence="15" type="ORF">FRX31_021896</name>
</gene>
<dbReference type="UniPathway" id="UPA00545">
    <property type="reaction ID" value="UER00823"/>
</dbReference>
<dbReference type="Proteomes" id="UP000554482">
    <property type="component" value="Unassembled WGS sequence"/>
</dbReference>
<dbReference type="EC" id="3.1.1.11" evidence="4 12"/>
<dbReference type="PROSITE" id="PS00800">
    <property type="entry name" value="PECTINESTERASE_1"/>
    <property type="match status" value="1"/>
</dbReference>
<dbReference type="GO" id="GO:0042545">
    <property type="term" value="P:cell wall modification"/>
    <property type="evidence" value="ECO:0007669"/>
    <property type="project" value="UniProtKB-UniRule"/>
</dbReference>
<dbReference type="PANTHER" id="PTHR31707">
    <property type="entry name" value="PECTINESTERASE"/>
    <property type="match status" value="1"/>
</dbReference>
<dbReference type="InterPro" id="IPR000070">
    <property type="entry name" value="Pectinesterase_cat"/>
</dbReference>
<evidence type="ECO:0000256" key="1">
    <source>
        <dbReference type="ARBA" id="ARBA00005184"/>
    </source>
</evidence>
<dbReference type="InterPro" id="IPR006501">
    <property type="entry name" value="Pectinesterase_inhib_dom"/>
</dbReference>
<dbReference type="Gene3D" id="1.20.140.40">
    <property type="entry name" value="Invertase/pectin methylesterase inhibitor family protein"/>
    <property type="match status" value="1"/>
</dbReference>
<keyword evidence="12" id="KW-0961">Cell wall biogenesis/degradation</keyword>
<dbReference type="InterPro" id="IPR012334">
    <property type="entry name" value="Pectin_lyas_fold"/>
</dbReference>
<dbReference type="CDD" id="cd15798">
    <property type="entry name" value="PMEI-like_3"/>
    <property type="match status" value="1"/>
</dbReference>
<evidence type="ECO:0000256" key="12">
    <source>
        <dbReference type="RuleBase" id="RU000589"/>
    </source>
</evidence>
<proteinExistence type="inferred from homology"/>
<organism evidence="15 16">
    <name type="scientific">Thalictrum thalictroides</name>
    <name type="common">Rue-anemone</name>
    <name type="synonym">Anemone thalictroides</name>
    <dbReference type="NCBI Taxonomy" id="46969"/>
    <lineage>
        <taxon>Eukaryota</taxon>
        <taxon>Viridiplantae</taxon>
        <taxon>Streptophyta</taxon>
        <taxon>Embryophyta</taxon>
        <taxon>Tracheophyta</taxon>
        <taxon>Spermatophyta</taxon>
        <taxon>Magnoliopsida</taxon>
        <taxon>Ranunculales</taxon>
        <taxon>Ranunculaceae</taxon>
        <taxon>Thalictroideae</taxon>
        <taxon>Thalictrum</taxon>
    </lineage>
</organism>
<dbReference type="EMBL" id="JABWDY010026664">
    <property type="protein sequence ID" value="KAF5188518.1"/>
    <property type="molecule type" value="Genomic_DNA"/>
</dbReference>
<dbReference type="SUPFAM" id="SSF101148">
    <property type="entry name" value="Plant invertase/pectin methylesterase inhibitor"/>
    <property type="match status" value="1"/>
</dbReference>
<keyword evidence="13" id="KW-1133">Transmembrane helix</keyword>
<dbReference type="AlphaFoldDB" id="A0A7J6VVC0"/>
<evidence type="ECO:0000256" key="6">
    <source>
        <dbReference type="ARBA" id="ARBA00023085"/>
    </source>
</evidence>
<evidence type="ECO:0000259" key="14">
    <source>
        <dbReference type="SMART" id="SM00856"/>
    </source>
</evidence>
<comment type="caution">
    <text evidence="15">The sequence shown here is derived from an EMBL/GenBank/DDBJ whole genome shotgun (WGS) entry which is preliminary data.</text>
</comment>
<dbReference type="FunFam" id="1.20.140.40:FF:000001">
    <property type="entry name" value="Pectinesterase"/>
    <property type="match status" value="1"/>
</dbReference>
<dbReference type="PROSITE" id="PS00503">
    <property type="entry name" value="PECTINESTERASE_2"/>
    <property type="match status" value="1"/>
</dbReference>
<reference evidence="15 16" key="1">
    <citation type="submission" date="2020-06" db="EMBL/GenBank/DDBJ databases">
        <title>Transcriptomic and genomic resources for Thalictrum thalictroides and T. hernandezii: Facilitating candidate gene discovery in an emerging model plant lineage.</title>
        <authorList>
            <person name="Arias T."/>
            <person name="Riano-Pachon D.M."/>
            <person name="Di Stilio V.S."/>
        </authorList>
    </citation>
    <scope>NUCLEOTIDE SEQUENCE [LARGE SCALE GENOMIC DNA]</scope>
    <source>
        <strain evidence="16">cv. WT478/WT964</strain>
        <tissue evidence="15">Leaves</tissue>
    </source>
</reference>
<dbReference type="InterPro" id="IPR033131">
    <property type="entry name" value="Pectinesterase_Asp_AS"/>
</dbReference>
<dbReference type="FunFam" id="2.160.20.10:FF:000001">
    <property type="entry name" value="Pectinesterase"/>
    <property type="match status" value="1"/>
</dbReference>
<accession>A0A7J6VVC0</accession>
<keyword evidence="16" id="KW-1185">Reference proteome</keyword>
<evidence type="ECO:0000313" key="15">
    <source>
        <dbReference type="EMBL" id="KAF5188518.1"/>
    </source>
</evidence>
<keyword evidence="13" id="KW-0812">Transmembrane</keyword>
<feature type="domain" description="Pectinesterase inhibitor" evidence="14">
    <location>
        <begin position="57"/>
        <end position="209"/>
    </location>
</feature>
<sequence length="578" mass="64324">MSGDAYKKKKRIAIIGVSSLILVAMVVAVAVGVSKADENEGSHEHKGPEKGDDEVKTSMKAIEALCKPTQFQDTCIKTLTDVAGNTTDPKELVKLSFNVTMKHIRNAMKHSVTMQELEKDKSSKDALRICNTLMEYAMEDLEHAFLRSSNFDFSQLERFVYDLKVWLGGALTFQETCFDGFQNTTGTAGESMRKALQSSGELTANALGIVNEITKVISSFSFPISKRKLLSHGQEHPIIAKDGFPNWFTPAKRNLLAATPANINPNVVVAQDGSGQYTTINDALKIVPKKNPQPFIIYIKEGVYKEIVVVKAHNVTMIGDGPQKTKITGSKSYVGGYKTIETATFAAVGSGFVAKDIGFENSAGPNMHQAVALRVHSDESVIYNCQIDGFQDTLYAHAHRQFYRNCNISGTIDFIFGDGQTVLQNCKLIVRKPLDNQSNHVTAQGRKNPLEVSALILQGCTIEADPEYYPVRHKIKTFLGRPWKNFSRTIIMQTHMDDFIQPEGWAPWNQTENLDTCFYAEYQNKGPGAADLSKRVKWPCIKTITPEDAEEFSPLKYYKSDEWITRNGIPYYPGMLPS</sequence>
<keyword evidence="5 12" id="KW-0378">Hydrolase</keyword>
<dbReference type="Pfam" id="PF04043">
    <property type="entry name" value="PMEI"/>
    <property type="match status" value="1"/>
</dbReference>
<dbReference type="InterPro" id="IPR035513">
    <property type="entry name" value="Invertase/methylesterase_inhib"/>
</dbReference>
<evidence type="ECO:0000256" key="13">
    <source>
        <dbReference type="SAM" id="Phobius"/>
    </source>
</evidence>
<comment type="subcellular location">
    <subcellularLocation>
        <location evidence="12">Secreted</location>
        <location evidence="12">Cell wall</location>
    </subcellularLocation>
</comment>
<dbReference type="GO" id="GO:0045490">
    <property type="term" value="P:pectin catabolic process"/>
    <property type="evidence" value="ECO:0007669"/>
    <property type="project" value="UniProtKB-UniRule"/>
</dbReference>
<keyword evidence="8" id="KW-0325">Glycoprotein</keyword>
<feature type="active site" evidence="11">
    <location>
        <position position="413"/>
    </location>
</feature>
<dbReference type="InterPro" id="IPR018040">
    <property type="entry name" value="Pectinesterase_Tyr_AS"/>
</dbReference>
<evidence type="ECO:0000256" key="8">
    <source>
        <dbReference type="ARBA" id="ARBA00023180"/>
    </source>
</evidence>
<evidence type="ECO:0000256" key="9">
    <source>
        <dbReference type="ARBA" id="ARBA00047928"/>
    </source>
</evidence>
<dbReference type="SMART" id="SM00856">
    <property type="entry name" value="PMEI"/>
    <property type="match status" value="1"/>
</dbReference>
<dbReference type="SUPFAM" id="SSF51126">
    <property type="entry name" value="Pectin lyase-like"/>
    <property type="match status" value="1"/>
</dbReference>
<evidence type="ECO:0000256" key="7">
    <source>
        <dbReference type="ARBA" id="ARBA00023157"/>
    </source>
</evidence>
<evidence type="ECO:0000256" key="10">
    <source>
        <dbReference type="ARBA" id="ARBA00057335"/>
    </source>
</evidence>
<dbReference type="Pfam" id="PF01095">
    <property type="entry name" value="Pectinesterase"/>
    <property type="match status" value="1"/>
</dbReference>
<dbReference type="NCBIfam" id="TIGR01614">
    <property type="entry name" value="PME_inhib"/>
    <property type="match status" value="1"/>
</dbReference>